<feature type="transmembrane region" description="Helical" evidence="6">
    <location>
        <begin position="12"/>
        <end position="28"/>
    </location>
</feature>
<dbReference type="EMBL" id="JAENIL010000030">
    <property type="protein sequence ID" value="MBK1878390.1"/>
    <property type="molecule type" value="Genomic_DNA"/>
</dbReference>
<organism evidence="8 9">
    <name type="scientific">Pelagicoccus mobilis</name>
    <dbReference type="NCBI Taxonomy" id="415221"/>
    <lineage>
        <taxon>Bacteria</taxon>
        <taxon>Pseudomonadati</taxon>
        <taxon>Verrucomicrobiota</taxon>
        <taxon>Opitutia</taxon>
        <taxon>Puniceicoccales</taxon>
        <taxon>Pelagicoccaceae</taxon>
        <taxon>Pelagicoccus</taxon>
    </lineage>
</organism>
<evidence type="ECO:0000259" key="7">
    <source>
        <dbReference type="Pfam" id="PF03772"/>
    </source>
</evidence>
<feature type="transmembrane region" description="Helical" evidence="6">
    <location>
        <begin position="58"/>
        <end position="75"/>
    </location>
</feature>
<comment type="caution">
    <text evidence="8">The sequence shown here is derived from an EMBL/GenBank/DDBJ whole genome shotgun (WGS) entry which is preliminary data.</text>
</comment>
<comment type="subcellular location">
    <subcellularLocation>
        <location evidence="1">Cell membrane</location>
        <topology evidence="1">Multi-pass membrane protein</topology>
    </subcellularLocation>
</comment>
<feature type="transmembrane region" description="Helical" evidence="6">
    <location>
        <begin position="427"/>
        <end position="452"/>
    </location>
</feature>
<evidence type="ECO:0000313" key="8">
    <source>
        <dbReference type="EMBL" id="MBK1878390.1"/>
    </source>
</evidence>
<accession>A0A934VRW5</accession>
<evidence type="ECO:0000256" key="5">
    <source>
        <dbReference type="ARBA" id="ARBA00023136"/>
    </source>
</evidence>
<feature type="transmembrane region" description="Helical" evidence="6">
    <location>
        <begin position="35"/>
        <end position="52"/>
    </location>
</feature>
<evidence type="ECO:0000256" key="6">
    <source>
        <dbReference type="SAM" id="Phobius"/>
    </source>
</evidence>
<feature type="transmembrane region" description="Helical" evidence="6">
    <location>
        <begin position="526"/>
        <end position="543"/>
    </location>
</feature>
<keyword evidence="5 6" id="KW-0472">Membrane</keyword>
<dbReference type="GO" id="GO:0005886">
    <property type="term" value="C:plasma membrane"/>
    <property type="evidence" value="ECO:0007669"/>
    <property type="project" value="UniProtKB-SubCell"/>
</dbReference>
<evidence type="ECO:0000256" key="3">
    <source>
        <dbReference type="ARBA" id="ARBA00022692"/>
    </source>
</evidence>
<feature type="domain" description="ComEC/Rec2-related protein" evidence="7">
    <location>
        <begin position="229"/>
        <end position="512"/>
    </location>
</feature>
<name>A0A934VRW5_9BACT</name>
<evidence type="ECO:0000313" key="9">
    <source>
        <dbReference type="Proteomes" id="UP000617628"/>
    </source>
</evidence>
<evidence type="ECO:0000256" key="1">
    <source>
        <dbReference type="ARBA" id="ARBA00004651"/>
    </source>
</evidence>
<dbReference type="PANTHER" id="PTHR30619">
    <property type="entry name" value="DNA INTERNALIZATION/COMPETENCE PROTEIN COMEC/REC2"/>
    <property type="match status" value="1"/>
</dbReference>
<feature type="transmembrane region" description="Helical" evidence="6">
    <location>
        <begin position="464"/>
        <end position="480"/>
    </location>
</feature>
<keyword evidence="3 6" id="KW-0812">Transmembrane</keyword>
<feature type="transmembrane region" description="Helical" evidence="6">
    <location>
        <begin position="328"/>
        <end position="345"/>
    </location>
</feature>
<evidence type="ECO:0000256" key="4">
    <source>
        <dbReference type="ARBA" id="ARBA00022989"/>
    </source>
</evidence>
<keyword evidence="9" id="KW-1185">Reference proteome</keyword>
<proteinExistence type="predicted"/>
<protein>
    <submittedName>
        <fullName evidence="8">ComEC/Rec2 family competence protein</fullName>
    </submittedName>
</protein>
<dbReference type="RefSeq" id="WP_200356602.1">
    <property type="nucleotide sequence ID" value="NZ_JAENIL010000030.1"/>
</dbReference>
<dbReference type="NCBIfam" id="TIGR00360">
    <property type="entry name" value="ComEC_N-term"/>
    <property type="match status" value="1"/>
</dbReference>
<dbReference type="PANTHER" id="PTHR30619:SF1">
    <property type="entry name" value="RECOMBINATION PROTEIN 2"/>
    <property type="match status" value="1"/>
</dbReference>
<dbReference type="InterPro" id="IPR004477">
    <property type="entry name" value="ComEC_N"/>
</dbReference>
<feature type="transmembrane region" description="Helical" evidence="6">
    <location>
        <begin position="283"/>
        <end position="316"/>
    </location>
</feature>
<feature type="transmembrane region" description="Helical" evidence="6">
    <location>
        <begin position="351"/>
        <end position="377"/>
    </location>
</feature>
<feature type="transmembrane region" description="Helical" evidence="6">
    <location>
        <begin position="253"/>
        <end position="277"/>
    </location>
</feature>
<dbReference type="Pfam" id="PF03772">
    <property type="entry name" value="Competence"/>
    <property type="match status" value="1"/>
</dbReference>
<feature type="transmembrane region" description="Helical" evidence="6">
    <location>
        <begin position="492"/>
        <end position="514"/>
    </location>
</feature>
<gene>
    <name evidence="8" type="ORF">JIN87_16035</name>
</gene>
<dbReference type="InterPro" id="IPR052159">
    <property type="entry name" value="Competence_DNA_uptake"/>
</dbReference>
<evidence type="ECO:0000256" key="2">
    <source>
        <dbReference type="ARBA" id="ARBA00022475"/>
    </source>
</evidence>
<dbReference type="Proteomes" id="UP000617628">
    <property type="component" value="Unassembled WGS sequence"/>
</dbReference>
<reference evidence="8" key="1">
    <citation type="submission" date="2021-01" db="EMBL/GenBank/DDBJ databases">
        <title>Modified the classification status of verrucomicrobia.</title>
        <authorList>
            <person name="Feng X."/>
        </authorList>
    </citation>
    <scope>NUCLEOTIDE SEQUENCE</scope>
    <source>
        <strain evidence="8">KCTC 13126</strain>
    </source>
</reference>
<dbReference type="AlphaFoldDB" id="A0A934VRW5"/>
<keyword evidence="4 6" id="KW-1133">Transmembrane helix</keyword>
<sequence length="544" mass="59315">MPSAAKPRRVPLLWILLPYATGIAIARFQPLSDIGYPLLIAIVAGGLSYVAASSKLPLWHLFFVVSITSLGAIRFSSQEGLRNEQAHMPPREAVLELRIETLFNATDPDTTLGIAQIVQTPPQQNWLTQRSVFFFLDTDALTEHPQEGETFKAIGVVRPLRSYSDGDRFDAYLRNLGIGLDYKQGYILSKSKESSGSTAFFNHAREHFSEILSRNSVPESEYTGALKGLMLGQKSELSPEQKQLFLSNGTMHLFAISGLHIGVITVCFHTLLTVLRFTRKPRAILTLTAVALFVLVTGGSASSWRALLMVACFYLANFSQKQNAPVNALALSALIYLLLSPGQLFQAGFQMSYLTVTAILLLGLPLAKTLNHLVPLYRDIPQAALSKHQKLLLASKNWILDATGVSTAAFLVSAMLGIYYFQILPTYGILINLVALPLASLAIIAGFLSLLFSPLIDLVPISEFYNNAAIVLIKLIHLLLEFTSTLPYASIATPSISALTASLSLLGSLFLIGYCYQQSNSKASPLWQLLAVAACAAIILILQA</sequence>
<feature type="transmembrane region" description="Helical" evidence="6">
    <location>
        <begin position="398"/>
        <end position="421"/>
    </location>
</feature>
<keyword evidence="2" id="KW-1003">Cell membrane</keyword>